<dbReference type="Proteomes" id="UP001216253">
    <property type="component" value="Unassembled WGS sequence"/>
</dbReference>
<organism evidence="1 2">
    <name type="scientific">Novosphingobium album</name>
    <name type="common">ex Liu et al. 2023</name>
    <dbReference type="NCBI Taxonomy" id="3031130"/>
    <lineage>
        <taxon>Bacteria</taxon>
        <taxon>Pseudomonadati</taxon>
        <taxon>Pseudomonadota</taxon>
        <taxon>Alphaproteobacteria</taxon>
        <taxon>Sphingomonadales</taxon>
        <taxon>Sphingomonadaceae</taxon>
        <taxon>Novosphingobium</taxon>
    </lineage>
</organism>
<gene>
    <name evidence="1" type="ORF">PYV00_23435</name>
</gene>
<protein>
    <submittedName>
        <fullName evidence="1">DUF1476 domain-containing protein</fullName>
    </submittedName>
</protein>
<sequence>MNSMKDRQEGFERKFVLDEDTKFKAMARRNKLLGLWAAEKLGKTGADAEDYAKEVVRADFEEAGDDDVLRKVRADFEAAGVAQSDLQIRGAMDELMATAAEQVKNS</sequence>
<accession>A0ABT5WXQ9</accession>
<dbReference type="EMBL" id="JARESE010000098">
    <property type="protein sequence ID" value="MDE8654651.1"/>
    <property type="molecule type" value="Genomic_DNA"/>
</dbReference>
<proteinExistence type="predicted"/>
<dbReference type="Gene3D" id="1.10.790.20">
    <property type="entry name" value="Domain of unknown function DUF1476"/>
    <property type="match status" value="1"/>
</dbReference>
<keyword evidence="2" id="KW-1185">Reference proteome</keyword>
<dbReference type="InterPro" id="IPR009945">
    <property type="entry name" value="ATPase_inh_sub_z"/>
</dbReference>
<dbReference type="Pfam" id="PF07345">
    <property type="entry name" value="ATPaseInh_sub_z"/>
    <property type="match status" value="1"/>
</dbReference>
<dbReference type="PIRSF" id="PIRSF031780">
    <property type="entry name" value="UCP031780"/>
    <property type="match status" value="1"/>
</dbReference>
<reference evidence="1 2" key="1">
    <citation type="submission" date="2023-03" db="EMBL/GenBank/DDBJ databases">
        <title>NovoSphingobium album sp. nov. isolated from polycyclic aromatic hydrocarbons- and heavy-metal polluted soil.</title>
        <authorList>
            <person name="Liu Z."/>
            <person name="Wang K."/>
        </authorList>
    </citation>
    <scope>NUCLEOTIDE SEQUENCE [LARGE SCALE GENOMIC DNA]</scope>
    <source>
        <strain evidence="1 2">H3SJ31-1</strain>
    </source>
</reference>
<evidence type="ECO:0000313" key="1">
    <source>
        <dbReference type="EMBL" id="MDE8654651.1"/>
    </source>
</evidence>
<name>A0ABT5WXQ9_9SPHN</name>
<comment type="caution">
    <text evidence="1">The sequence shown here is derived from an EMBL/GenBank/DDBJ whole genome shotgun (WGS) entry which is preliminary data.</text>
</comment>
<evidence type="ECO:0000313" key="2">
    <source>
        <dbReference type="Proteomes" id="UP001216253"/>
    </source>
</evidence>
<dbReference type="InterPro" id="IPR038293">
    <property type="entry name" value="ATPase_inh_sub_z_sf"/>
</dbReference>